<accession>A0A2P2JWL6</accession>
<proteinExistence type="inferred from homology"/>
<feature type="transmembrane region" description="Helical" evidence="6">
    <location>
        <begin position="36"/>
        <end position="61"/>
    </location>
</feature>
<evidence type="ECO:0000256" key="7">
    <source>
        <dbReference type="SAM" id="MobiDB-lite"/>
    </source>
</evidence>
<sequence>MMNMEAKVALPFMGMVMAESAQVGLMIISKAVMSKGMSNLIFVFYSNALASLILLPSSLLFHRSQRPPLTFSIVCGFFLLGLFGCLAQIFGYAGINLSSPTLGTAMLNLIPGFTFVLAIVFRMEKLDLSSFSTLAKSMGTIISIVGAFIMTYYKGPQLLMMLSSSNSLCRLLFQQSNWVFGGLLLAADCVMTSAWIIIQALILIKYPAELIVVFFYCFFVTVQSAIVCLVVEKDPAAWSLKPNIRLIAVLYSGIFGSAFQVGVSTWCLHRTGPVFVSMFKPLGIVIAAAVGVICSGDTLYVGSLLGATLIVVGFYLVTWGKAKEWKVGVAAGVRGSGPSSQKAPLLQSYDEEGRDLVQ</sequence>
<dbReference type="SUPFAM" id="SSF103481">
    <property type="entry name" value="Multidrug resistance efflux transporter EmrE"/>
    <property type="match status" value="2"/>
</dbReference>
<feature type="transmembrane region" description="Helical" evidence="6">
    <location>
        <begin position="244"/>
        <end position="267"/>
    </location>
</feature>
<comment type="subcellular location">
    <subcellularLocation>
        <location evidence="1 6">Membrane</location>
        <topology evidence="1 6">Multi-pass membrane protein</topology>
    </subcellularLocation>
</comment>
<evidence type="ECO:0000256" key="3">
    <source>
        <dbReference type="ARBA" id="ARBA00022692"/>
    </source>
</evidence>
<dbReference type="Pfam" id="PF00892">
    <property type="entry name" value="EamA"/>
    <property type="match status" value="1"/>
</dbReference>
<dbReference type="InterPro" id="IPR000620">
    <property type="entry name" value="EamA_dom"/>
</dbReference>
<organism evidence="9">
    <name type="scientific">Rhizophora mucronata</name>
    <name type="common">Asiatic mangrove</name>
    <dbReference type="NCBI Taxonomy" id="61149"/>
    <lineage>
        <taxon>Eukaryota</taxon>
        <taxon>Viridiplantae</taxon>
        <taxon>Streptophyta</taxon>
        <taxon>Embryophyta</taxon>
        <taxon>Tracheophyta</taxon>
        <taxon>Spermatophyta</taxon>
        <taxon>Magnoliopsida</taxon>
        <taxon>eudicotyledons</taxon>
        <taxon>Gunneridae</taxon>
        <taxon>Pentapetalae</taxon>
        <taxon>rosids</taxon>
        <taxon>fabids</taxon>
        <taxon>Malpighiales</taxon>
        <taxon>Rhizophoraceae</taxon>
        <taxon>Rhizophora</taxon>
    </lineage>
</organism>
<dbReference type="EMBL" id="GGEC01017363">
    <property type="protein sequence ID" value="MBW97846.1"/>
    <property type="molecule type" value="Transcribed_RNA"/>
</dbReference>
<evidence type="ECO:0000256" key="6">
    <source>
        <dbReference type="RuleBase" id="RU363077"/>
    </source>
</evidence>
<feature type="region of interest" description="Disordered" evidence="7">
    <location>
        <begin position="333"/>
        <end position="358"/>
    </location>
</feature>
<feature type="transmembrane region" description="Helical" evidence="6">
    <location>
        <begin position="178"/>
        <end position="198"/>
    </location>
</feature>
<evidence type="ECO:0000259" key="8">
    <source>
        <dbReference type="Pfam" id="PF00892"/>
    </source>
</evidence>
<evidence type="ECO:0000256" key="2">
    <source>
        <dbReference type="ARBA" id="ARBA00007635"/>
    </source>
</evidence>
<keyword evidence="4 6" id="KW-1133">Transmembrane helix</keyword>
<feature type="transmembrane region" description="Helical" evidence="6">
    <location>
        <begin position="210"/>
        <end position="232"/>
    </location>
</feature>
<evidence type="ECO:0000256" key="1">
    <source>
        <dbReference type="ARBA" id="ARBA00004141"/>
    </source>
</evidence>
<feature type="transmembrane region" description="Helical" evidence="6">
    <location>
        <begin position="73"/>
        <end position="95"/>
    </location>
</feature>
<feature type="compositionally biased region" description="Acidic residues" evidence="7">
    <location>
        <begin position="349"/>
        <end position="358"/>
    </location>
</feature>
<feature type="transmembrane region" description="Helical" evidence="6">
    <location>
        <begin position="299"/>
        <end position="317"/>
    </location>
</feature>
<dbReference type="GO" id="GO:0022857">
    <property type="term" value="F:transmembrane transporter activity"/>
    <property type="evidence" value="ECO:0007669"/>
    <property type="project" value="InterPro"/>
</dbReference>
<dbReference type="InterPro" id="IPR030184">
    <property type="entry name" value="WAT1-related"/>
</dbReference>
<evidence type="ECO:0000256" key="4">
    <source>
        <dbReference type="ARBA" id="ARBA00022989"/>
    </source>
</evidence>
<keyword evidence="5 6" id="KW-0472">Membrane</keyword>
<evidence type="ECO:0000313" key="9">
    <source>
        <dbReference type="EMBL" id="MBW97846.1"/>
    </source>
</evidence>
<dbReference type="InterPro" id="IPR037185">
    <property type="entry name" value="EmrE-like"/>
</dbReference>
<comment type="similarity">
    <text evidence="2 6">Belongs to the drug/metabolite transporter (DMT) superfamily. Plant drug/metabolite exporter (P-DME) (TC 2.A.7.4) family.</text>
</comment>
<reference evidence="9" key="1">
    <citation type="submission" date="2018-02" db="EMBL/GenBank/DDBJ databases">
        <title>Rhizophora mucronata_Transcriptome.</title>
        <authorList>
            <person name="Meera S.P."/>
            <person name="Sreeshan A."/>
            <person name="Augustine A."/>
        </authorList>
    </citation>
    <scope>NUCLEOTIDE SEQUENCE</scope>
    <source>
        <tissue evidence="9">Leaf</tissue>
    </source>
</reference>
<feature type="domain" description="EamA" evidence="8">
    <location>
        <begin position="26"/>
        <end position="151"/>
    </location>
</feature>
<feature type="transmembrane region" description="Helical" evidence="6">
    <location>
        <begin position="274"/>
        <end position="293"/>
    </location>
</feature>
<keyword evidence="3 6" id="KW-0812">Transmembrane</keyword>
<feature type="transmembrane region" description="Helical" evidence="6">
    <location>
        <begin position="133"/>
        <end position="153"/>
    </location>
</feature>
<evidence type="ECO:0000256" key="5">
    <source>
        <dbReference type="ARBA" id="ARBA00023136"/>
    </source>
</evidence>
<dbReference type="GO" id="GO:0016020">
    <property type="term" value="C:membrane"/>
    <property type="evidence" value="ECO:0007669"/>
    <property type="project" value="UniProtKB-SubCell"/>
</dbReference>
<dbReference type="AlphaFoldDB" id="A0A2P2JWL6"/>
<protein>
    <recommendedName>
        <fullName evidence="6">WAT1-related protein</fullName>
    </recommendedName>
</protein>
<feature type="transmembrane region" description="Helical" evidence="6">
    <location>
        <begin position="101"/>
        <end position="121"/>
    </location>
</feature>
<dbReference type="PANTHER" id="PTHR31218">
    <property type="entry name" value="WAT1-RELATED PROTEIN"/>
    <property type="match status" value="1"/>
</dbReference>
<name>A0A2P2JWL6_RHIMU</name>